<gene>
    <name evidence="2" type="ORF">LVIROSA_LOCUS11170</name>
</gene>
<dbReference type="InterPro" id="IPR044789">
    <property type="entry name" value="Put_A1-4-GlycosylTfrase_plant"/>
</dbReference>
<dbReference type="InterPro" id="IPR029044">
    <property type="entry name" value="Nucleotide-diphossugar_trans"/>
</dbReference>
<evidence type="ECO:0000313" key="2">
    <source>
        <dbReference type="EMBL" id="CAH1423920.1"/>
    </source>
</evidence>
<protein>
    <recommendedName>
        <fullName evidence="1">Alpha 1,4-glycosyltransferase domain-containing protein</fullName>
    </recommendedName>
</protein>
<proteinExistence type="predicted"/>
<reference evidence="2 3" key="1">
    <citation type="submission" date="2022-01" db="EMBL/GenBank/DDBJ databases">
        <authorList>
            <person name="Xiong W."/>
            <person name="Schranz E."/>
        </authorList>
    </citation>
    <scope>NUCLEOTIDE SEQUENCE [LARGE SCALE GENOMIC DNA]</scope>
</reference>
<evidence type="ECO:0000259" key="1">
    <source>
        <dbReference type="Pfam" id="PF04572"/>
    </source>
</evidence>
<dbReference type="PANTHER" id="PTHR47213:SF1">
    <property type="entry name" value="OS07G0567300 PROTEIN"/>
    <property type="match status" value="1"/>
</dbReference>
<organism evidence="2 3">
    <name type="scientific">Lactuca virosa</name>
    <dbReference type="NCBI Taxonomy" id="75947"/>
    <lineage>
        <taxon>Eukaryota</taxon>
        <taxon>Viridiplantae</taxon>
        <taxon>Streptophyta</taxon>
        <taxon>Embryophyta</taxon>
        <taxon>Tracheophyta</taxon>
        <taxon>Spermatophyta</taxon>
        <taxon>Magnoliopsida</taxon>
        <taxon>eudicotyledons</taxon>
        <taxon>Gunneridae</taxon>
        <taxon>Pentapetalae</taxon>
        <taxon>asterids</taxon>
        <taxon>campanulids</taxon>
        <taxon>Asterales</taxon>
        <taxon>Asteraceae</taxon>
        <taxon>Cichorioideae</taxon>
        <taxon>Cichorieae</taxon>
        <taxon>Lactucinae</taxon>
        <taxon>Lactuca</taxon>
    </lineage>
</organism>
<accession>A0AAU9MCC1</accession>
<sequence length="147" mass="17247">MKDYSSGSHLNGAVMAFRKHSPFIMECLKELYASYDETSLRRNVADLLSRVRIKFLHEENHVKNQMELNLQPYSAFFPISRKNITRYFKAHITNVERGDEDGLYRKIVNESFAFHLWKTLTHSLVPKPESLVARFINQHCIRCSDVL</sequence>
<name>A0AAU9MCC1_9ASTR</name>
<dbReference type="InterPro" id="IPR007652">
    <property type="entry name" value="A1-4-GlycosylTfrase_dom"/>
</dbReference>
<comment type="caution">
    <text evidence="2">The sequence shown here is derived from an EMBL/GenBank/DDBJ whole genome shotgun (WGS) entry which is preliminary data.</text>
</comment>
<dbReference type="AlphaFoldDB" id="A0AAU9MCC1"/>
<dbReference type="PANTHER" id="PTHR47213">
    <property type="entry name" value="OS07G0567300 PROTEIN"/>
    <property type="match status" value="1"/>
</dbReference>
<dbReference type="Proteomes" id="UP001157418">
    <property type="component" value="Unassembled WGS sequence"/>
</dbReference>
<keyword evidence="3" id="KW-1185">Reference proteome</keyword>
<dbReference type="EMBL" id="CAKMRJ010001179">
    <property type="protein sequence ID" value="CAH1423920.1"/>
    <property type="molecule type" value="Genomic_DNA"/>
</dbReference>
<dbReference type="Pfam" id="PF04572">
    <property type="entry name" value="Gb3_synth"/>
    <property type="match status" value="1"/>
</dbReference>
<dbReference type="SUPFAM" id="SSF53448">
    <property type="entry name" value="Nucleotide-diphospho-sugar transferases"/>
    <property type="match status" value="1"/>
</dbReference>
<feature type="domain" description="Alpha 1,4-glycosyltransferase" evidence="1">
    <location>
        <begin position="16"/>
        <end position="146"/>
    </location>
</feature>
<evidence type="ECO:0000313" key="3">
    <source>
        <dbReference type="Proteomes" id="UP001157418"/>
    </source>
</evidence>